<dbReference type="GO" id="GO:0008237">
    <property type="term" value="F:metallopeptidase activity"/>
    <property type="evidence" value="ECO:0007669"/>
    <property type="project" value="UniProtKB-KW"/>
</dbReference>
<feature type="domain" description="Peptidase M61 N-terminal" evidence="3">
    <location>
        <begin position="29"/>
        <end position="194"/>
    </location>
</feature>
<evidence type="ECO:0000259" key="2">
    <source>
        <dbReference type="Pfam" id="PF05299"/>
    </source>
</evidence>
<dbReference type="SUPFAM" id="SSF55486">
    <property type="entry name" value="Metalloproteases ('zincins'), catalytic domain"/>
    <property type="match status" value="1"/>
</dbReference>
<dbReference type="Gene3D" id="2.60.40.3650">
    <property type="match status" value="1"/>
</dbReference>
<evidence type="ECO:0000259" key="3">
    <source>
        <dbReference type="Pfam" id="PF17899"/>
    </source>
</evidence>
<dbReference type="InterPro" id="IPR040756">
    <property type="entry name" value="Peptidase_M61_N"/>
</dbReference>
<dbReference type="Pfam" id="PF17899">
    <property type="entry name" value="Peptidase_M61_N"/>
    <property type="match status" value="1"/>
</dbReference>
<dbReference type="Proteomes" id="UP000186917">
    <property type="component" value="Unassembled WGS sequence"/>
</dbReference>
<reference evidence="5" key="1">
    <citation type="submission" date="2017-01" db="EMBL/GenBank/DDBJ databases">
        <authorList>
            <person name="Varghese N."/>
            <person name="Submissions S."/>
        </authorList>
    </citation>
    <scope>NUCLEOTIDE SEQUENCE [LARGE SCALE GENOMIC DNA]</scope>
    <source>
        <strain evidence="5">DSM 21054</strain>
    </source>
</reference>
<dbReference type="AlphaFoldDB" id="A0A1N7KCC5"/>
<organism evidence="4 5">
    <name type="scientific">Filimonas lacunae</name>
    <dbReference type="NCBI Taxonomy" id="477680"/>
    <lineage>
        <taxon>Bacteria</taxon>
        <taxon>Pseudomonadati</taxon>
        <taxon>Bacteroidota</taxon>
        <taxon>Chitinophagia</taxon>
        <taxon>Chitinophagales</taxon>
        <taxon>Chitinophagaceae</taxon>
        <taxon>Filimonas</taxon>
    </lineage>
</organism>
<feature type="signal peptide" evidence="1">
    <location>
        <begin position="1"/>
        <end position="25"/>
    </location>
</feature>
<protein>
    <submittedName>
        <fullName evidence="4">Predicted metalloprotease, contains C-terminal PDZ domain</fullName>
    </submittedName>
</protein>
<accession>A0A1N7KCC5</accession>
<proteinExistence type="predicted"/>
<dbReference type="STRING" id="477680.SAMN05421788_101110"/>
<dbReference type="OrthoDB" id="9778516at2"/>
<feature type="domain" description="Peptidase M61 catalytic" evidence="2">
    <location>
        <begin position="282"/>
        <end position="394"/>
    </location>
</feature>
<dbReference type="Gene3D" id="1.10.390.10">
    <property type="entry name" value="Neutral Protease Domain 2"/>
    <property type="match status" value="1"/>
</dbReference>
<name>A0A1N7KCC5_9BACT</name>
<dbReference type="EMBL" id="FTOR01000001">
    <property type="protein sequence ID" value="SIS59255.1"/>
    <property type="molecule type" value="Genomic_DNA"/>
</dbReference>
<dbReference type="PIRSF" id="PIRSF016493">
    <property type="entry name" value="Glycyl_aminpptds"/>
    <property type="match status" value="1"/>
</dbReference>
<keyword evidence="1" id="KW-0732">Signal</keyword>
<evidence type="ECO:0000256" key="1">
    <source>
        <dbReference type="SAM" id="SignalP"/>
    </source>
</evidence>
<dbReference type="GO" id="GO:0006508">
    <property type="term" value="P:proteolysis"/>
    <property type="evidence" value="ECO:0007669"/>
    <property type="project" value="UniProtKB-KW"/>
</dbReference>
<dbReference type="InterPro" id="IPR007963">
    <property type="entry name" value="Peptidase_M61_catalytic"/>
</dbReference>
<keyword evidence="4" id="KW-0645">Protease</keyword>
<feature type="chain" id="PRO_5012794703" evidence="1">
    <location>
        <begin position="26"/>
        <end position="510"/>
    </location>
</feature>
<dbReference type="InterPro" id="IPR024191">
    <property type="entry name" value="Peptidase_M61"/>
</dbReference>
<evidence type="ECO:0000313" key="5">
    <source>
        <dbReference type="Proteomes" id="UP000186917"/>
    </source>
</evidence>
<evidence type="ECO:0000313" key="4">
    <source>
        <dbReference type="EMBL" id="SIS59255.1"/>
    </source>
</evidence>
<keyword evidence="4" id="KW-0378">Hydrolase</keyword>
<keyword evidence="4" id="KW-0482">Metalloprotease</keyword>
<dbReference type="RefSeq" id="WP_084205961.1">
    <property type="nucleotide sequence ID" value="NZ_FTOR01000001.1"/>
</dbReference>
<dbReference type="Pfam" id="PF05299">
    <property type="entry name" value="Peptidase_M61"/>
    <property type="match status" value="1"/>
</dbReference>
<sequence>MSFLKLLLPAIILACTVHLSSRAQPAQFHYTVSMPQPQSHQLHIQLIATGITQSITDFTMPSWMPGYYQLLNYAGKVSGFAATDNNHQPLSWEKTGHSTWRVIHSAGSAIHLEYDVNASTNFVAQPWLDSTHAYIAPTGVFLYPAGYLQSAVSLTVQPAAQWPNIATGLAKTNTNTFHANNFDILYDSPILIGQLESTPSFTVKGIPHYFTGWRIGNFDKQQLSNDLQKMITSAANIIGEIPYPHYTFLAIGPGRGGIEHLNSTTISFSGEHLNTPEGREQMLSFMAHEYFHHYNVKRIRPVALGPFDYTRENITNMLWVSEGLTVYYEYIVLRRAGLMTTESLLQNLQHNIAAYENTSGRLYQSLTQASAETWHDGPFGRSPDSTISYYQKGPAMGMLLDFAIRNATNNNKSLDDVMRTLYYRFYKEKQRGFTDKEFQQVCEATAGIKLDEFFEYIYTVKTPDYTKYLGYGGIAIDLQTTSSNKKIYSLSFIREVTPLQEAIRKSWQGL</sequence>
<dbReference type="InterPro" id="IPR027268">
    <property type="entry name" value="Peptidase_M4/M1_CTD_sf"/>
</dbReference>
<gene>
    <name evidence="4" type="ORF">SAMN05421788_101110</name>
</gene>
<keyword evidence="5" id="KW-1185">Reference proteome</keyword>